<gene>
    <name evidence="1" type="ORF">AFM16_00855</name>
    <name evidence="2" type="ORF">HCX60_00995</name>
</gene>
<evidence type="ECO:0000313" key="4">
    <source>
        <dbReference type="Proteomes" id="UP000502504"/>
    </source>
</evidence>
<name>A0AAE7CIG1_STRAT</name>
<evidence type="ECO:0000313" key="2">
    <source>
        <dbReference type="EMBL" id="QIT42277.1"/>
    </source>
</evidence>
<dbReference type="EMBL" id="CP050692">
    <property type="protein sequence ID" value="QIT42277.1"/>
    <property type="molecule type" value="Genomic_DNA"/>
</dbReference>
<dbReference type="AlphaFoldDB" id="A0AAE7CIG1"/>
<accession>A0AAE7CIG1</accession>
<evidence type="ECO:0000313" key="1">
    <source>
        <dbReference type="EMBL" id="OOQ54646.1"/>
    </source>
</evidence>
<proteinExistence type="predicted"/>
<keyword evidence="3" id="KW-1185">Reference proteome</keyword>
<organism evidence="2 4">
    <name type="scientific">Streptomyces antibioticus</name>
    <dbReference type="NCBI Taxonomy" id="1890"/>
    <lineage>
        <taxon>Bacteria</taxon>
        <taxon>Bacillati</taxon>
        <taxon>Actinomycetota</taxon>
        <taxon>Actinomycetes</taxon>
        <taxon>Kitasatosporales</taxon>
        <taxon>Streptomycetaceae</taxon>
        <taxon>Streptomyces</taxon>
    </lineage>
</organism>
<reference evidence="2 4" key="2">
    <citation type="submission" date="2020-03" db="EMBL/GenBank/DDBJ databases">
        <title>Is there a link between lipid content and antibiotic production in Streptomyces?</title>
        <authorList>
            <person name="David M."/>
            <person name="Lejeune C."/>
            <person name="Abreu S."/>
            <person name="Thibessard A."/>
            <person name="Leblond P."/>
            <person name="Chaminade P."/>
            <person name="Virolle M.-J."/>
        </authorList>
    </citation>
    <scope>NUCLEOTIDE SEQUENCE [LARGE SCALE GENOMIC DNA]</scope>
    <source>
        <strain evidence="2 4">DSM 41481</strain>
    </source>
</reference>
<sequence length="203" mass="21440">MSTTRSRNVVVIRFDDSDRTYRALSQLKKADADGLIDVHAAVIVERKADGSLDVADGTDHQIGEGITKDSLIGLLVGILGGPFGLLLGWGAGALIGGAIDADKASETDAVIGAFTKTVPPGRNALITDVTETRESVIDTDAAADGGTVTRRPAHEVLDEIEAAAAAAKAAQDAASAKLRAEKRAERREEFHERWGRIRHGVHL</sequence>
<evidence type="ECO:0000313" key="3">
    <source>
        <dbReference type="Proteomes" id="UP000190306"/>
    </source>
</evidence>
<dbReference type="RefSeq" id="WP_143648287.1">
    <property type="nucleotide sequence ID" value="NZ_CM007717.1"/>
</dbReference>
<protein>
    <submittedName>
        <fullName evidence="2">DUF1269 domain-containing protein</fullName>
    </submittedName>
</protein>
<dbReference type="Proteomes" id="UP000190306">
    <property type="component" value="Chromosome"/>
</dbReference>
<reference evidence="1 3" key="1">
    <citation type="submission" date="2015-07" db="EMBL/GenBank/DDBJ databases">
        <title>Draft Genome Sequence of Streptomyces antibioticus, IMRU 3720 reveals insights in the evolution of actinomycin biosynthetic gene clusters in Streptomyces.</title>
        <authorList>
            <person name="Crnovcic I."/>
            <person name="Ruckert C."/>
            <person name="Kalinowksi J."/>
            <person name="Keller U."/>
        </authorList>
    </citation>
    <scope>NUCLEOTIDE SEQUENCE [LARGE SCALE GENOMIC DNA]</scope>
    <source>
        <strain evidence="1 3">DSM 41481</strain>
    </source>
</reference>
<dbReference type="EMBL" id="LHQL01000001">
    <property type="protein sequence ID" value="OOQ54646.1"/>
    <property type="molecule type" value="Genomic_DNA"/>
</dbReference>
<dbReference type="Proteomes" id="UP000502504">
    <property type="component" value="Chromosome"/>
</dbReference>